<dbReference type="GO" id="GO:0044550">
    <property type="term" value="P:secondary metabolite biosynthetic process"/>
    <property type="evidence" value="ECO:0007669"/>
    <property type="project" value="UniProtKB-ARBA"/>
</dbReference>
<dbReference type="PANTHER" id="PTHR45527:SF14">
    <property type="entry name" value="PLIPASTATIN SYNTHASE SUBUNIT B"/>
    <property type="match status" value="1"/>
</dbReference>
<dbReference type="GO" id="GO:0008610">
    <property type="term" value="P:lipid biosynthetic process"/>
    <property type="evidence" value="ECO:0007669"/>
    <property type="project" value="UniProtKB-ARBA"/>
</dbReference>
<dbReference type="FunFam" id="1.10.1200.10:FF:000016">
    <property type="entry name" value="Non-ribosomal peptide synthase"/>
    <property type="match status" value="3"/>
</dbReference>
<comment type="caution">
    <text evidence="7">The sequence shown here is derived from an EMBL/GenBank/DDBJ whole genome shotgun (WGS) entry which is preliminary data.</text>
</comment>
<dbReference type="SMART" id="SM00823">
    <property type="entry name" value="PKS_PP"/>
    <property type="match status" value="4"/>
</dbReference>
<dbReference type="GO" id="GO:0072330">
    <property type="term" value="P:monocarboxylic acid biosynthetic process"/>
    <property type="evidence" value="ECO:0007669"/>
    <property type="project" value="UniProtKB-ARBA"/>
</dbReference>
<dbReference type="NCBIfam" id="TIGR01733">
    <property type="entry name" value="AA-adenyl-dom"/>
    <property type="match status" value="3"/>
</dbReference>
<keyword evidence="3" id="KW-0596">Phosphopantetheine</keyword>
<proteinExistence type="inferred from homology"/>
<dbReference type="InterPro" id="IPR025110">
    <property type="entry name" value="AMP-bd_C"/>
</dbReference>
<feature type="domain" description="Carrier" evidence="6">
    <location>
        <begin position="2291"/>
        <end position="2365"/>
    </location>
</feature>
<accession>A0A6V8K622</accession>
<reference evidence="7 8" key="1">
    <citation type="submission" date="2020-03" db="EMBL/GenBank/DDBJ databases">
        <title>Whole genome shotgun sequence of Phytohabitans houttuyneae NBRC 108639.</title>
        <authorList>
            <person name="Komaki H."/>
            <person name="Tamura T."/>
        </authorList>
    </citation>
    <scope>NUCLEOTIDE SEQUENCE [LARGE SCALE GENOMIC DNA]</scope>
    <source>
        <strain evidence="7 8">NBRC 108639</strain>
    </source>
</reference>
<dbReference type="PROSITE" id="PS50075">
    <property type="entry name" value="CARRIER"/>
    <property type="match status" value="4"/>
</dbReference>
<keyword evidence="8" id="KW-1185">Reference proteome</keyword>
<dbReference type="SUPFAM" id="SSF56801">
    <property type="entry name" value="Acetyl-CoA synthetase-like"/>
    <property type="match status" value="4"/>
</dbReference>
<evidence type="ECO:0000256" key="2">
    <source>
        <dbReference type="ARBA" id="ARBA00006432"/>
    </source>
</evidence>
<feature type="region of interest" description="Disordered" evidence="5">
    <location>
        <begin position="3783"/>
        <end position="3814"/>
    </location>
</feature>
<dbReference type="FunFam" id="3.30.300.30:FF:000010">
    <property type="entry name" value="Enterobactin synthetase component F"/>
    <property type="match status" value="4"/>
</dbReference>
<dbReference type="CDD" id="cd19544">
    <property type="entry name" value="E-C_NRPS"/>
    <property type="match status" value="1"/>
</dbReference>
<protein>
    <recommendedName>
        <fullName evidence="6">Carrier domain-containing protein</fullName>
    </recommendedName>
</protein>
<dbReference type="Gene3D" id="3.30.559.30">
    <property type="entry name" value="Nonribosomal peptide synthetase, condensation domain"/>
    <property type="match status" value="4"/>
</dbReference>
<dbReference type="Pfam" id="PF13193">
    <property type="entry name" value="AMP-binding_C"/>
    <property type="match status" value="4"/>
</dbReference>
<name>A0A6V8K622_9ACTN</name>
<dbReference type="InterPro" id="IPR020806">
    <property type="entry name" value="PKS_PP-bd"/>
</dbReference>
<dbReference type="FunFam" id="2.30.38.10:FF:000001">
    <property type="entry name" value="Non-ribosomal peptide synthetase PvdI"/>
    <property type="match status" value="2"/>
</dbReference>
<dbReference type="Pfam" id="PF00550">
    <property type="entry name" value="PP-binding"/>
    <property type="match status" value="4"/>
</dbReference>
<dbReference type="FunFam" id="1.10.1200.10:FF:000005">
    <property type="entry name" value="Nonribosomal peptide synthetase 1"/>
    <property type="match status" value="1"/>
</dbReference>
<dbReference type="CDD" id="cd19540">
    <property type="entry name" value="LCL_NRPS-like"/>
    <property type="match status" value="3"/>
</dbReference>
<evidence type="ECO:0000256" key="1">
    <source>
        <dbReference type="ARBA" id="ARBA00001957"/>
    </source>
</evidence>
<dbReference type="InterPro" id="IPR036736">
    <property type="entry name" value="ACP-like_sf"/>
</dbReference>
<dbReference type="Gene3D" id="3.30.559.10">
    <property type="entry name" value="Chloramphenicol acetyltransferase-like domain"/>
    <property type="match status" value="4"/>
</dbReference>
<dbReference type="FunFam" id="3.40.50.12780:FF:000012">
    <property type="entry name" value="Non-ribosomal peptide synthetase"/>
    <property type="match status" value="3"/>
</dbReference>
<dbReference type="NCBIfam" id="NF003417">
    <property type="entry name" value="PRK04813.1"/>
    <property type="match status" value="4"/>
</dbReference>
<dbReference type="EMBL" id="BLPF01000001">
    <property type="protein sequence ID" value="GFJ77861.1"/>
    <property type="molecule type" value="Genomic_DNA"/>
</dbReference>
<dbReference type="CDD" id="cd05930">
    <property type="entry name" value="A_NRPS"/>
    <property type="match status" value="1"/>
</dbReference>
<evidence type="ECO:0000256" key="4">
    <source>
        <dbReference type="ARBA" id="ARBA00022553"/>
    </source>
</evidence>
<dbReference type="Gene3D" id="3.40.50.980">
    <property type="match status" value="2"/>
</dbReference>
<dbReference type="GO" id="GO:0003824">
    <property type="term" value="F:catalytic activity"/>
    <property type="evidence" value="ECO:0007669"/>
    <property type="project" value="InterPro"/>
</dbReference>
<dbReference type="Proteomes" id="UP000482800">
    <property type="component" value="Unassembled WGS sequence"/>
</dbReference>
<comment type="similarity">
    <text evidence="2">Belongs to the ATP-dependent AMP-binding enzyme family.</text>
</comment>
<dbReference type="FunFam" id="3.30.559.10:FF:000012">
    <property type="entry name" value="Non-ribosomal peptide synthetase"/>
    <property type="match status" value="2"/>
</dbReference>
<dbReference type="FunFam" id="3.40.50.980:FF:000001">
    <property type="entry name" value="Non-ribosomal peptide synthetase"/>
    <property type="match status" value="2"/>
</dbReference>
<dbReference type="InterPro" id="IPR042099">
    <property type="entry name" value="ANL_N_sf"/>
</dbReference>
<evidence type="ECO:0000256" key="3">
    <source>
        <dbReference type="ARBA" id="ARBA00022450"/>
    </source>
</evidence>
<feature type="domain" description="Carrier" evidence="6">
    <location>
        <begin position="3329"/>
        <end position="3404"/>
    </location>
</feature>
<dbReference type="Gene3D" id="3.40.50.12780">
    <property type="entry name" value="N-terminal domain of ligase-like"/>
    <property type="match status" value="2"/>
</dbReference>
<dbReference type="GO" id="GO:0043041">
    <property type="term" value="P:amino acid activation for nonribosomal peptide biosynthetic process"/>
    <property type="evidence" value="ECO:0007669"/>
    <property type="project" value="TreeGrafter"/>
</dbReference>
<keyword evidence="4" id="KW-0597">Phosphoprotein</keyword>
<dbReference type="InterPro" id="IPR009081">
    <property type="entry name" value="PP-bd_ACP"/>
</dbReference>
<reference evidence="7 8" key="2">
    <citation type="submission" date="2020-03" db="EMBL/GenBank/DDBJ databases">
        <authorList>
            <person name="Ichikawa N."/>
            <person name="Kimura A."/>
            <person name="Kitahashi Y."/>
            <person name="Uohara A."/>
        </authorList>
    </citation>
    <scope>NUCLEOTIDE SEQUENCE [LARGE SCALE GENOMIC DNA]</scope>
    <source>
        <strain evidence="7 8">NBRC 108639</strain>
    </source>
</reference>
<organism evidence="7 8">
    <name type="scientific">Phytohabitans houttuyneae</name>
    <dbReference type="NCBI Taxonomy" id="1076126"/>
    <lineage>
        <taxon>Bacteria</taxon>
        <taxon>Bacillati</taxon>
        <taxon>Actinomycetota</taxon>
        <taxon>Actinomycetes</taxon>
        <taxon>Micromonosporales</taxon>
        <taxon>Micromonosporaceae</taxon>
    </lineage>
</organism>
<dbReference type="PANTHER" id="PTHR45527">
    <property type="entry name" value="NONRIBOSOMAL PEPTIDE SYNTHETASE"/>
    <property type="match status" value="1"/>
</dbReference>
<gene>
    <name evidence="7" type="ORF">Phou_020410</name>
</gene>
<evidence type="ECO:0000256" key="5">
    <source>
        <dbReference type="SAM" id="MobiDB-lite"/>
    </source>
</evidence>
<feature type="domain" description="Carrier" evidence="6">
    <location>
        <begin position="1228"/>
        <end position="1303"/>
    </location>
</feature>
<feature type="domain" description="Carrier" evidence="6">
    <location>
        <begin position="175"/>
        <end position="250"/>
    </location>
</feature>
<dbReference type="InterPro" id="IPR006162">
    <property type="entry name" value="Ppantetheine_attach_site"/>
</dbReference>
<dbReference type="Pfam" id="PF00668">
    <property type="entry name" value="Condensation"/>
    <property type="match status" value="4"/>
</dbReference>
<dbReference type="InterPro" id="IPR010071">
    <property type="entry name" value="AA_adenyl_dom"/>
</dbReference>
<dbReference type="PROSITE" id="PS00012">
    <property type="entry name" value="PHOSPHOPANTETHEINE"/>
    <property type="match status" value="3"/>
</dbReference>
<dbReference type="InterPro" id="IPR023213">
    <property type="entry name" value="CAT-like_dom_sf"/>
</dbReference>
<comment type="cofactor">
    <cofactor evidence="1">
        <name>pantetheine 4'-phosphate</name>
        <dbReference type="ChEBI" id="CHEBI:47942"/>
    </cofactor>
</comment>
<evidence type="ECO:0000313" key="8">
    <source>
        <dbReference type="Proteomes" id="UP000482800"/>
    </source>
</evidence>
<dbReference type="Pfam" id="PF00501">
    <property type="entry name" value="AMP-binding"/>
    <property type="match status" value="3"/>
</dbReference>
<dbReference type="GO" id="GO:0005829">
    <property type="term" value="C:cytosol"/>
    <property type="evidence" value="ECO:0007669"/>
    <property type="project" value="TreeGrafter"/>
</dbReference>
<dbReference type="GO" id="GO:0031177">
    <property type="term" value="F:phosphopantetheine binding"/>
    <property type="evidence" value="ECO:0007669"/>
    <property type="project" value="InterPro"/>
</dbReference>
<dbReference type="Gene3D" id="3.30.300.30">
    <property type="match status" value="4"/>
</dbReference>
<dbReference type="CDD" id="cd17643">
    <property type="entry name" value="A_NRPS_Cytc1-like"/>
    <property type="match status" value="1"/>
</dbReference>
<feature type="compositionally biased region" description="Low complexity" evidence="5">
    <location>
        <begin position="3804"/>
        <end position="3813"/>
    </location>
</feature>
<dbReference type="SUPFAM" id="SSF47336">
    <property type="entry name" value="ACP-like"/>
    <property type="match status" value="4"/>
</dbReference>
<dbReference type="InterPro" id="IPR020845">
    <property type="entry name" value="AMP-binding_CS"/>
</dbReference>
<dbReference type="InterPro" id="IPR000873">
    <property type="entry name" value="AMP-dep_synth/lig_dom"/>
</dbReference>
<evidence type="ECO:0000259" key="6">
    <source>
        <dbReference type="PROSITE" id="PS50075"/>
    </source>
</evidence>
<dbReference type="SUPFAM" id="SSF52777">
    <property type="entry name" value="CoA-dependent acyltransferases"/>
    <property type="match status" value="8"/>
</dbReference>
<dbReference type="InterPro" id="IPR045851">
    <property type="entry name" value="AMP-bd_C_sf"/>
</dbReference>
<sequence>MPVPVGVPGELYIAGGGVARGYVGRAGLTGQRFVACPFGTGERMYRSGDLVKWTDDGRVVYLGRVDQQVKIRGFRIELGEIEAVLRDHPSVAGAAVIVREDTVDDKRLVAYVVPAGDTAVVTADLLEFVGQRLPEYMVPAAVVTLPELPVTVNGKLDRKALPAPNYATAAGAGRGPATVQEEILCAAFAQVLGVDTVGVEDSFFTLGGHSLLAVRLISRIRAVLGVELPLRTLFEAPTVAALAAKLTAMQSDRVRPVLRAGERPQRVPLSFAQRRLWFLTQLEGPSATYNVPTVLRMADVDAAAMDAALRDVIDRHEPLRTVFAVADGEPYQRILETAELDWRLEVVQVGAGELEEAVAGATRYAFDLSVEVPIRAWLFQAESADPVLVLVVHHAATDGWSDGPLSRDLSAAYAARSAGRAPAWEPLPVQYADYALWQRDLLGDEADPDSLLLEQVAYWRRALAGGPEELALPHDLPRPAVASYRGHRVPFQIPAEVHQRLVDVARDEGVTPYMVLQAALAVLLSRLGGGTDIPIGSGIAGRTDEALDDLVGFFVNTLVIRTDLSGDPEFRQILSRVRETTLGAFAHQDVPFERLVEELAPARSLSRHPLFQVVLTLQNTGRATVGREGSGRPAPEGPVTAAVRCDVDVMIAELFDADGRPAGLRGTVTASADLFEPATAERFVRWFSGTLDTLTAAPQTRLRAVRVLEAAERDRVLHGWNDTAAPLPAATVVELFARQVAATPDAVAVLADGEELSYAQLDARANQLAQYLVGLGIGAESVVAVAMERGVDLVVALWGVWKAGAAYLPIDVTLPVDRVAFMLRDSRAALLLGSEDVIGDLPAGRVRLVALDDMMVAAMVSMAPSTPPAVTPDPAGLAYVIYTSGSTGVPKGVAVPHAGALNLAAAQIAHFGVNPRSRVLQFASVGFDAAVSELLMALCAGATLVVAPGQQLRTELAAVLARFEVSHVTLPPAVLGVLGDGDLASVSALVSAGEALDQVLVDRWAPGREFFNAYGPTEVSVCASMSAPLAVGDAPSIGAPIANGRLYVLDDALAPVPVGVPGELYVAGTGVARGYVGRAGLTGQRFVACPFGSGERMYRTGDLVKWTSGGQLMFLGRADEQVKIRGFRIEPGEIEAVLLAHSEVVRAAVIAREDTAGDKRLVAYVVPDEEAELTPAELLAFVGQRLPEYMVPAAVVTLPELPLTVNGKVDRKALPAPDYAAAAGASRGPETEQEEILCAAFAQVLGVETVGVEDSFFDLGGHSLLAVRLISRIRAVLGVELAVRVLFEAPTVAALAARLAETGTDQARPPLRAGQRPERVPLSFAQRRLWFLAQLEGPSATYNIPLVARLAGAVDVAALDAALRDVIARHESLRTVFAIEGGEPYQQIIDPAELDWHLQVVQVDAAELSGAIARAATYAFDLAAEMPVRGWLFEVGPDDRVLVLMVHHIASDGWSMGPLGRDLSAAYAARRGGAAPQWEPLPVQYADYALWQRELLGDESDPDSLLAAQVGYWREALAGIPEELTLPYDRPRPAVASYAGHRASLDVPGEVHERLVELAQAEGVTPFMVLQAALAVTLSRVGAGVDVPIGAAVAGRTDEALDDLVGFFVNTLVVRTDLSGDPGFRQVLGRVREASLGAFAHQDVPFERLVEELAPSRSLARHPLFQVMLTVQNLERRVVDFSGAQVGGAGTALDGVTAAKFDLDVAVGETFDAEGRPAGIRGSVGVATDLFDPATAERIAAWFTRVLENVAAAPDTRLHAVGVLEVGERDRVVCGWNDASVVVPDVTFVELFAERVEAAPDAVAVVFEDVRLSYGELDARANRLARLLRGVGVGVESRVAVVMDRGADLVVALLAVLKSGAAYLPIDPATPADRVAFVLGDAAAAAIVTTSVHVPVVASAGLPLVVLDDPSVVAELSVLDGTSLPSVGLPDQLAYVIYTSGSTGRPKGVGVSHRSLVGLFASTDELFELGPDDVWTCFHSFAFDFSVWELWGALAHGARVVVVSHAVSRSPQEFVELLVRERVTVLSQTPSALYQLLAVDAFGPGSLRLMVFGGEALDPVRLAGWWERAGSGGPRLVNMYGITETTVHTTAWDVTPADRGSVVGRGIPGWSVFLLDGSLTPVPVGVPGEIYVAGHGVARGYVGRAGLTASRFVACPFAGAGGRMYRSGDLARWSPDGRLVFLGRADEQVKVRGFRIEPGEIAAVLLTHPQVAQAAVVAREDSPGDKRLVAYIVGGVGESELKAFAGQRLPEYMVPSAVVTLDEIPLTVNGKLDRKALPAPDYAANAGAGRGPATVREEILCATFAQVLGLDSVGVDDSFFALGGHSLLAVSLVERLRSQGFTLSVRALFEAPTPAGLAVAAAAGEAASVPPNLIPDGAREITPAMLPLVELTEDEVRRVTATVDGGAANVADVYPLAPLQEGMLFHHVMSGGANDAYVVLRLVEFSSRERLDEFASAFQQAVERHDIYRTSVVWDGLREPVQVVWRQATLPVTEHVLDAADAAEALLATAGTGMDLSRAPLMDLHVTSTGGGRWLGLLRMHHLVQDHFGMDELLRELRAVVSGEAAGLAPALPFRNFVAQARAIPREEHARFFGELLGDVTEPTAPFGLLDVHGDGAGTVTGGVPLDAELVTALRTVARRLAVTPATVLHVAWARVLAMVSGRDDVVFGTVLFGRMNAGAGADRVLGPFINTLPVRVRTRGIGVRAAVDAMRDQLAALLEHEHAPLVVAQQASGIAGNAPLFTSLFNYRHIDRGTGRADGERTESGIRGVKAEERTNYPLSVSINDMGPDWLDITVQVVESIDPEAVGRLLRTTVDQVVTALAGTLDGAPDVELTTLAVLDAAARDLVVRTWNDTAMPVPDMSVVALFERQVAAAPDAVAVVADGVELTYAELDARANRLAWSLRRQGVGAESVVGLRLPRGVEMVAAIVGVWKAGAAYVPIDPQLPADRIAFITADSGAHLVLTADDLDLPAAGPDLAPAVAIDRASLAYVIYTSGSTGRPKGVAVAHGSLSNLVSVFGPVMGAAPGVGVLQFASFSFDASVLDVAVALCSGATLVVASDRQRSEPGLLRELPIQAASVVPSLLGVLDPAQFPELGTVLVGAEAISEPLARAWAAGRRLVNTYGPTEATVMVAAEQVDPDLAGVVPFGRPIANTRLFVLDGGLSPVPVGVPGELYVAGAGLARGYVGRPGLSAERFVACPFGSGGRMYRTGDLVKWAADGQLVFVGRADEQVKIRGFRIEPGEVEAVLLGHGSVAQAAVIVREERLVAYVVGDGVDERELKAFASSRLPEYMVPAAVVTLDEIPLTVNGKLDRGALPAPEFAGGAGRAPATVQEELLCAAFAQVLGVDAVGVDDSFFALGGHSLMAVRLISRVRAVLGVELPLRVLFEAPTPASLAARLAGAQTDLARPVLRGGERPQRVPLSFAQRRLWFLAQLEGPSPTYNIPTVIRLGEGLDVAALDAALRDVITRHESLRTVFAVADGEPYQRVLDPADVAWQLETASVAQDGLADAIARATRHAFDLAVELPVRASLFDSDSGGHVLVLVMHHIASDGWSMAPFARDLSDAYAARAQGQAPAWEPLPVQYADYALWQRELLGDESDPDSRLSAQIAYWRQALSGAPEELSLPYDRPRPQVAGHSGHRVPLDVPAGVHQRLVELARVEGVTPFMVLQAALAVTLSRLGAGDDIPIGSAIAGRTDEALDDLVGFFVNTLVIRTDLSGDPEFRQVLARVRETTLGALAHQDVPFERLVEELAPVRSLARHPLFQVMLTLQNLGRASLNLSDVRPGARTPGPTTRSPCRPGSTSSSAWARRSTTRDARRACAVF</sequence>
<dbReference type="InterPro" id="IPR001242">
    <property type="entry name" value="Condensation_dom"/>
</dbReference>
<dbReference type="Gene3D" id="2.30.38.10">
    <property type="entry name" value="Luciferase, Domain 3"/>
    <property type="match status" value="2"/>
</dbReference>
<evidence type="ECO:0000313" key="7">
    <source>
        <dbReference type="EMBL" id="GFJ77861.1"/>
    </source>
</evidence>
<dbReference type="PROSITE" id="PS00455">
    <property type="entry name" value="AMP_BINDING"/>
    <property type="match status" value="3"/>
</dbReference>
<dbReference type="FunFam" id="3.40.50.980:FF:000002">
    <property type="entry name" value="Enterobactin synthetase component F"/>
    <property type="match status" value="1"/>
</dbReference>
<dbReference type="Gene3D" id="1.10.1200.10">
    <property type="entry name" value="ACP-like"/>
    <property type="match status" value="4"/>
</dbReference>